<evidence type="ECO:0000313" key="1">
    <source>
        <dbReference type="EMBL" id="ALK85847.1"/>
    </source>
</evidence>
<accession>A0A0P0LJM2</accession>
<dbReference type="Proteomes" id="UP000061587">
    <property type="component" value="Chromosome"/>
</dbReference>
<organism evidence="1 3">
    <name type="scientific">Phocaeicola vulgatus</name>
    <name type="common">Bacteroides vulgatus</name>
    <dbReference type="NCBI Taxonomy" id="821"/>
    <lineage>
        <taxon>Bacteria</taxon>
        <taxon>Pseudomonadati</taxon>
        <taxon>Bacteroidota</taxon>
        <taxon>Bacteroidia</taxon>
        <taxon>Bacteroidales</taxon>
        <taxon>Bacteroidaceae</taxon>
        <taxon>Phocaeicola</taxon>
    </lineage>
</organism>
<sequence length="284" mass="33424">MELIYVKEVDKSLLYQGFTIRTALLNSFLGIFGKLDIGEMRQISILLNGKIYSGIKVVNQNFDRNKFPNHPEMYQVRYDNMNDFLQALRSEFSDLYNFIDEQMKIKKIMKERGENMSNIKIPQELKSSLSFYTTDNPNVWEAVPITSSDYQETKKQLSELAITEKSFEDMLLTDNNATIVQENHFVKIRKLDRNVCLNLKKLYNFRCQICGQLISAPYGNKPVVDAHHIEFFTQSLNNNYNNVMILCPNHHRIVHTYRPLFKRQTKIFEYPNGYKEKVLLNLHL</sequence>
<evidence type="ECO:0000313" key="2">
    <source>
        <dbReference type="EMBL" id="MBU9138611.1"/>
    </source>
</evidence>
<dbReference type="RefSeq" id="WP_057099271.1">
    <property type="nucleotide sequence ID" value="NZ_JAHPYS010000012.1"/>
</dbReference>
<gene>
    <name evidence="1" type="ORF">BvMPK_3277</name>
    <name evidence="2" type="ORF">KTG10_07580</name>
</gene>
<dbReference type="AlphaFoldDB" id="A0A0P0LJM2"/>
<evidence type="ECO:0000313" key="3">
    <source>
        <dbReference type="Proteomes" id="UP000061587"/>
    </source>
</evidence>
<dbReference type="CDD" id="cd00085">
    <property type="entry name" value="HNHc"/>
    <property type="match status" value="1"/>
</dbReference>
<name>A0A0P0LJM2_PHOVU</name>
<dbReference type="Proteomes" id="UP000736888">
    <property type="component" value="Unassembled WGS sequence"/>
</dbReference>
<reference evidence="3" key="1">
    <citation type="submission" date="2015-10" db="EMBL/GenBank/DDBJ databases">
        <title>Extensive mobilome-driven genome diversification in gut-associated Bacteroides vulgatus mpk.</title>
        <authorList>
            <person name="Beier S."/>
            <person name="Lange A."/>
            <person name="Huson D.H."/>
            <person name="Frick J.-S."/>
            <person name="Autenrieth I.B."/>
        </authorList>
    </citation>
    <scope>NUCLEOTIDE SEQUENCE [LARGE SCALE GENOMIC DNA]</scope>
    <source>
        <strain evidence="3">mpk</strain>
    </source>
</reference>
<dbReference type="PATRIC" id="fig|821.40.peg.3950"/>
<proteinExistence type="predicted"/>
<dbReference type="EMBL" id="JAHPYS010000012">
    <property type="protein sequence ID" value="MBU9138611.1"/>
    <property type="molecule type" value="Genomic_DNA"/>
</dbReference>
<reference evidence="1 3" key="2">
    <citation type="journal article" date="2016" name="Genome Biol. Evol.">
        <title>Extensive mobilome-driven genome diversification in mouse gut-associated Bacteroides vulgatus mpk.</title>
        <authorList>
            <person name="Lange A."/>
            <person name="Beier S."/>
            <person name="Steimle A."/>
            <person name="Autenrieth I.B."/>
            <person name="Huson D.H."/>
            <person name="Frick J.S."/>
        </authorList>
    </citation>
    <scope>NUCLEOTIDE SEQUENCE [LARGE SCALE GENOMIC DNA]</scope>
    <source>
        <strain evidence="1">Mpk</strain>
        <strain evidence="3">mpk</strain>
    </source>
</reference>
<reference evidence="2" key="3">
    <citation type="submission" date="2021-06" db="EMBL/GenBank/DDBJ databases">
        <title>Collection of gut derived symbiotic bacterial strains cultured from healthy donors.</title>
        <authorList>
            <person name="Lin H."/>
            <person name="Littmann E."/>
            <person name="Pamer E.G."/>
        </authorList>
    </citation>
    <scope>NUCLEOTIDE SEQUENCE</scope>
    <source>
        <strain evidence="2">MSK.6.33</strain>
    </source>
</reference>
<dbReference type="EMBL" id="CP013020">
    <property type="protein sequence ID" value="ALK85847.1"/>
    <property type="molecule type" value="Genomic_DNA"/>
</dbReference>
<dbReference type="InterPro" id="IPR003615">
    <property type="entry name" value="HNH_nuc"/>
</dbReference>
<protein>
    <recommendedName>
        <fullName evidence="4">HNH endonuclease</fullName>
    </recommendedName>
</protein>
<evidence type="ECO:0008006" key="4">
    <source>
        <dbReference type="Google" id="ProtNLM"/>
    </source>
</evidence>
<dbReference type="Gene3D" id="1.10.30.50">
    <property type="match status" value="1"/>
</dbReference>